<dbReference type="SUPFAM" id="SSF54427">
    <property type="entry name" value="NTF2-like"/>
    <property type="match status" value="1"/>
</dbReference>
<accession>A0A1N6YL78</accession>
<protein>
    <submittedName>
        <fullName evidence="2">Predicted ester cyclase</fullName>
    </submittedName>
</protein>
<feature type="domain" description="SnoaL-like" evidence="1">
    <location>
        <begin position="29"/>
        <end position="140"/>
    </location>
</feature>
<evidence type="ECO:0000259" key="1">
    <source>
        <dbReference type="Pfam" id="PF12680"/>
    </source>
</evidence>
<evidence type="ECO:0000313" key="2">
    <source>
        <dbReference type="EMBL" id="SIR15286.1"/>
    </source>
</evidence>
<dbReference type="Gene3D" id="3.10.450.50">
    <property type="match status" value="1"/>
</dbReference>
<gene>
    <name evidence="2" type="ORF">SAMN05421833_106188</name>
</gene>
<dbReference type="EMBL" id="FTNI01000006">
    <property type="protein sequence ID" value="SIR15286.1"/>
    <property type="molecule type" value="Genomic_DNA"/>
</dbReference>
<dbReference type="Pfam" id="PF12680">
    <property type="entry name" value="SnoaL_2"/>
    <property type="match status" value="1"/>
</dbReference>
<evidence type="ECO:0000313" key="3">
    <source>
        <dbReference type="Proteomes" id="UP000186096"/>
    </source>
</evidence>
<sequence>MCVPFVRLKSFFDTLLPGKGGASGVYDVVNRMLRAMNAHDLDAVLRCYAPGAVVIGPEMEAGEPGEIASYMLQMWDGFPDLRFTLWETVTLADAVATEMTAAGTHTGPYLVAGGDILAPTGRGINVRVSWFWHLEDGLIQSQRFYYDQLEIYAQLGLRLPLCFGDEGAGSGAPADRG</sequence>
<dbReference type="STRING" id="58117.SAMN05421833_106188"/>
<name>A0A1N6YL78_9ACTN</name>
<dbReference type="Proteomes" id="UP000186096">
    <property type="component" value="Unassembled WGS sequence"/>
</dbReference>
<keyword evidence="3" id="KW-1185">Reference proteome</keyword>
<dbReference type="AlphaFoldDB" id="A0A1N6YL78"/>
<reference evidence="3" key="1">
    <citation type="submission" date="2017-01" db="EMBL/GenBank/DDBJ databases">
        <authorList>
            <person name="Varghese N."/>
            <person name="Submissions S."/>
        </authorList>
    </citation>
    <scope>NUCLEOTIDE SEQUENCE [LARGE SCALE GENOMIC DNA]</scope>
    <source>
        <strain evidence="3">ATCC 12950</strain>
    </source>
</reference>
<proteinExistence type="predicted"/>
<dbReference type="InterPro" id="IPR037401">
    <property type="entry name" value="SnoaL-like"/>
</dbReference>
<organism evidence="2 3">
    <name type="scientific">Microbispora rosea</name>
    <dbReference type="NCBI Taxonomy" id="58117"/>
    <lineage>
        <taxon>Bacteria</taxon>
        <taxon>Bacillati</taxon>
        <taxon>Actinomycetota</taxon>
        <taxon>Actinomycetes</taxon>
        <taxon>Streptosporangiales</taxon>
        <taxon>Streptosporangiaceae</taxon>
        <taxon>Microbispora</taxon>
    </lineage>
</organism>
<dbReference type="InterPro" id="IPR032710">
    <property type="entry name" value="NTF2-like_dom_sf"/>
</dbReference>